<dbReference type="EMBL" id="JARWBG010000006">
    <property type="protein sequence ID" value="MDH2388674.1"/>
    <property type="molecule type" value="Genomic_DNA"/>
</dbReference>
<comment type="caution">
    <text evidence="1">The sequence shown here is derived from an EMBL/GenBank/DDBJ whole genome shotgun (WGS) entry which is preliminary data.</text>
</comment>
<evidence type="ECO:0000313" key="2">
    <source>
        <dbReference type="Proteomes" id="UP001223144"/>
    </source>
</evidence>
<gene>
    <name evidence="1" type="ORF">QCN29_07715</name>
</gene>
<sequence>MISRLLARKRLAVRYWSGWVATRRGGRQIGPRPILALHRTPDPDCTTCGGAGEVMSGSPGQDEPDWDDCDCAPFLPLAYLWLPKPPAWLRHRRTAHDPWCTDPACAHHQHPF</sequence>
<organism evidence="1 2">
    <name type="scientific">Streptomyces chengmaiensis</name>
    <dbReference type="NCBI Taxonomy" id="3040919"/>
    <lineage>
        <taxon>Bacteria</taxon>
        <taxon>Bacillati</taxon>
        <taxon>Actinomycetota</taxon>
        <taxon>Actinomycetes</taxon>
        <taxon>Kitasatosporales</taxon>
        <taxon>Streptomycetaceae</taxon>
        <taxon>Streptomyces</taxon>
    </lineage>
</organism>
<proteinExistence type="predicted"/>
<accession>A0ABT6HKW1</accession>
<evidence type="ECO:0000313" key="1">
    <source>
        <dbReference type="EMBL" id="MDH2388674.1"/>
    </source>
</evidence>
<name>A0ABT6HKW1_9ACTN</name>
<dbReference type="Proteomes" id="UP001223144">
    <property type="component" value="Unassembled WGS sequence"/>
</dbReference>
<protein>
    <submittedName>
        <fullName evidence="1">Uncharacterized protein</fullName>
    </submittedName>
</protein>
<dbReference type="RefSeq" id="WP_279926982.1">
    <property type="nucleotide sequence ID" value="NZ_JARWBG010000006.1"/>
</dbReference>
<keyword evidence="2" id="KW-1185">Reference proteome</keyword>
<reference evidence="1 2" key="1">
    <citation type="submission" date="2023-04" db="EMBL/GenBank/DDBJ databases">
        <title>Streptomyces chengmaiensis sp. nov. isolated from the stem of mangrove plant in Hainan.</title>
        <authorList>
            <person name="Huang X."/>
            <person name="Zhou S."/>
            <person name="Chu X."/>
            <person name="Xie Y."/>
            <person name="Lin Y."/>
        </authorList>
    </citation>
    <scope>NUCLEOTIDE SEQUENCE [LARGE SCALE GENOMIC DNA]</scope>
    <source>
        <strain evidence="1 2">HNM0663</strain>
    </source>
</reference>